<name>A0A9Q3HL39_9BASI</name>
<sequence length="85" mass="8845">MSHTYATAPAPATTQQHATAPTPTWATAQAPTSAYATAPAPPANFQCHLTLGPHMFCLCVHVSHPCTCGIVRQAPPVSPAKCQSH</sequence>
<dbReference type="Proteomes" id="UP000765509">
    <property type="component" value="Unassembled WGS sequence"/>
</dbReference>
<proteinExistence type="predicted"/>
<dbReference type="EMBL" id="AVOT02018598">
    <property type="protein sequence ID" value="MBW0505615.1"/>
    <property type="molecule type" value="Genomic_DNA"/>
</dbReference>
<keyword evidence="3" id="KW-1185">Reference proteome</keyword>
<organism evidence="2 3">
    <name type="scientific">Austropuccinia psidii MF-1</name>
    <dbReference type="NCBI Taxonomy" id="1389203"/>
    <lineage>
        <taxon>Eukaryota</taxon>
        <taxon>Fungi</taxon>
        <taxon>Dikarya</taxon>
        <taxon>Basidiomycota</taxon>
        <taxon>Pucciniomycotina</taxon>
        <taxon>Pucciniomycetes</taxon>
        <taxon>Pucciniales</taxon>
        <taxon>Sphaerophragmiaceae</taxon>
        <taxon>Austropuccinia</taxon>
    </lineage>
</organism>
<accession>A0A9Q3HL39</accession>
<gene>
    <name evidence="2" type="ORF">O181_045330</name>
</gene>
<evidence type="ECO:0000256" key="1">
    <source>
        <dbReference type="SAM" id="MobiDB-lite"/>
    </source>
</evidence>
<protein>
    <submittedName>
        <fullName evidence="2">Uncharacterized protein</fullName>
    </submittedName>
</protein>
<dbReference type="AlphaFoldDB" id="A0A9Q3HL39"/>
<evidence type="ECO:0000313" key="2">
    <source>
        <dbReference type="EMBL" id="MBW0505615.1"/>
    </source>
</evidence>
<reference evidence="2" key="1">
    <citation type="submission" date="2021-03" db="EMBL/GenBank/DDBJ databases">
        <title>Draft genome sequence of rust myrtle Austropuccinia psidii MF-1, a brazilian biotype.</title>
        <authorList>
            <person name="Quecine M.C."/>
            <person name="Pachon D.M.R."/>
            <person name="Bonatelli M.L."/>
            <person name="Correr F.H."/>
            <person name="Franceschini L.M."/>
            <person name="Leite T.F."/>
            <person name="Margarido G.R.A."/>
            <person name="Almeida C.A."/>
            <person name="Ferrarezi J.A."/>
            <person name="Labate C.A."/>
        </authorList>
    </citation>
    <scope>NUCLEOTIDE SEQUENCE</scope>
    <source>
        <strain evidence="2">MF-1</strain>
    </source>
</reference>
<feature type="region of interest" description="Disordered" evidence="1">
    <location>
        <begin position="1"/>
        <end position="28"/>
    </location>
</feature>
<evidence type="ECO:0000313" key="3">
    <source>
        <dbReference type="Proteomes" id="UP000765509"/>
    </source>
</evidence>
<comment type="caution">
    <text evidence="2">The sequence shown here is derived from an EMBL/GenBank/DDBJ whole genome shotgun (WGS) entry which is preliminary data.</text>
</comment>